<reference evidence="1" key="1">
    <citation type="journal article" date="2015" name="Genome Announc.">
        <title>Complete Genome Sequence of a New Member of the Marseilleviridae Recovered from the Brackish Submarine Spring in the Cassis Port-Miou Calanque, France.</title>
        <authorList>
            <person name="Doutre G."/>
            <person name="Arfib B."/>
            <person name="Rochette P."/>
            <person name="Claverie J.M."/>
            <person name="Bonin P."/>
            <person name="Abergel C."/>
        </authorList>
    </citation>
    <scope>NUCLEOTIDE SEQUENCE [LARGE SCALE GENOMIC DNA]</scope>
    <source>
        <strain evidence="1">1</strain>
    </source>
</reference>
<organism evidence="1 2">
    <name type="scientific">Port-miou virus</name>
    <dbReference type="NCBI Taxonomy" id="1733873"/>
    <lineage>
        <taxon>Viruses</taxon>
        <taxon>Varidnaviria</taxon>
        <taxon>Bamfordvirae</taxon>
        <taxon>Nucleocytoviricota</taxon>
        <taxon>Megaviricetes</taxon>
        <taxon>Pimascovirales</taxon>
        <taxon>Pimascovirales incertae sedis</taxon>
        <taxon>Marseilleviridae</taxon>
        <taxon>Losannavirus</taxon>
        <taxon>Losannavirus lausannense</taxon>
        <taxon>Lausannevirus</taxon>
    </lineage>
</organism>
<protein>
    <submittedName>
        <fullName evidence="1">Uncharacterized protein</fullName>
    </submittedName>
</protein>
<proteinExistence type="predicted"/>
<dbReference type="EMBL" id="KT428292">
    <property type="protein sequence ID" value="ALH06712.1"/>
    <property type="molecule type" value="Genomic_DNA"/>
</dbReference>
<accession>A0A0N7G2C1</accession>
<dbReference type="Proteomes" id="UP000319438">
    <property type="component" value="Segment"/>
</dbReference>
<evidence type="ECO:0000313" key="2">
    <source>
        <dbReference type="Proteomes" id="UP000319438"/>
    </source>
</evidence>
<name>A0A0N7G2C1_9VIRU</name>
<sequence>MLKEPSLVGVDYILRFFSSAKETHPLLVSEPSLLSKSLAADCPILNIFTIPTPLRLVQLFREAVVEALRSFPQFEDVAFSFFLARERKRLDGYMRAHRATLAKLYTVFPHK</sequence>
<gene>
    <name evidence="1" type="ORF">PMV_014</name>
</gene>
<evidence type="ECO:0000313" key="1">
    <source>
        <dbReference type="EMBL" id="ALH06712.1"/>
    </source>
</evidence>